<dbReference type="STRING" id="1249552.PS2015_2913"/>
<evidence type="ECO:0000256" key="4">
    <source>
        <dbReference type="SAM" id="Phobius"/>
    </source>
</evidence>
<dbReference type="GO" id="GO:0007165">
    <property type="term" value="P:signal transduction"/>
    <property type="evidence" value="ECO:0007669"/>
    <property type="project" value="InterPro"/>
</dbReference>
<dbReference type="RefSeq" id="WP_058022922.1">
    <property type="nucleotide sequence ID" value="NZ_CP013189.1"/>
</dbReference>
<dbReference type="InterPro" id="IPR000160">
    <property type="entry name" value="GGDEF_dom"/>
</dbReference>
<dbReference type="KEGG" id="pspi:PS2015_2913"/>
<gene>
    <name evidence="7" type="ORF">PS2015_2913</name>
</gene>
<feature type="domain" description="GGDEF" evidence="6">
    <location>
        <begin position="191"/>
        <end position="325"/>
    </location>
</feature>
<dbReference type="PROSITE" id="PS50887">
    <property type="entry name" value="GGDEF"/>
    <property type="match status" value="1"/>
</dbReference>
<dbReference type="GO" id="GO:0005886">
    <property type="term" value="C:plasma membrane"/>
    <property type="evidence" value="ECO:0007669"/>
    <property type="project" value="TreeGrafter"/>
</dbReference>
<dbReference type="Pfam" id="PF00990">
    <property type="entry name" value="GGDEF"/>
    <property type="match status" value="1"/>
</dbReference>
<evidence type="ECO:0000256" key="2">
    <source>
        <dbReference type="ARBA" id="ARBA00012528"/>
    </source>
</evidence>
<protein>
    <recommendedName>
        <fullName evidence="2">diguanylate cyclase</fullName>
        <ecNumber evidence="2">2.7.7.65</ecNumber>
    </recommendedName>
</protein>
<dbReference type="EMBL" id="CP013189">
    <property type="protein sequence ID" value="ALO47540.1"/>
    <property type="molecule type" value="Genomic_DNA"/>
</dbReference>
<dbReference type="Gene3D" id="6.10.340.10">
    <property type="match status" value="1"/>
</dbReference>
<dbReference type="PATRIC" id="fig|1249552.3.peg.2940"/>
<dbReference type="InterPro" id="IPR029787">
    <property type="entry name" value="Nucleotide_cyclase"/>
</dbReference>
<comment type="catalytic activity">
    <reaction evidence="3">
        <text>2 GTP = 3',3'-c-di-GMP + 2 diphosphate</text>
        <dbReference type="Rhea" id="RHEA:24898"/>
        <dbReference type="ChEBI" id="CHEBI:33019"/>
        <dbReference type="ChEBI" id="CHEBI:37565"/>
        <dbReference type="ChEBI" id="CHEBI:58805"/>
        <dbReference type="EC" id="2.7.7.65"/>
    </reaction>
</comment>
<dbReference type="PANTHER" id="PTHR45138">
    <property type="entry name" value="REGULATORY COMPONENTS OF SENSORY TRANSDUCTION SYSTEM"/>
    <property type="match status" value="1"/>
</dbReference>
<evidence type="ECO:0000256" key="3">
    <source>
        <dbReference type="ARBA" id="ARBA00034247"/>
    </source>
</evidence>
<evidence type="ECO:0000313" key="8">
    <source>
        <dbReference type="Proteomes" id="UP000065641"/>
    </source>
</evidence>
<keyword evidence="4" id="KW-1133">Transmembrane helix</keyword>
<dbReference type="InterPro" id="IPR050469">
    <property type="entry name" value="Diguanylate_Cyclase"/>
</dbReference>
<sequence length="325" mass="35910">MHDQVTEAGGLLNLRRDELLLVIRAEHLNQQNLALIGRLDQATAALVNHELLTIDQQGASLAASGRLSLIFLISVAALGLSGLIVFFYLHVQRHLVRRLGELSEGMQMIATGRYDIALPSQRSDELGRLGRAVHQFHKVTLEASRREAELQRLNKRLEQLSISDPLTGMPNRRRFDQVLPNEWARAARAGKSIAVLMIDVDWFKAYNDLYGHQKGDVCLKMIASAMMDELKRPTDLASRYGGEEFTVVLTDCTIDGALHVAARIRQAVEAMHIPHKGSDYGVVTVSIGAAAAKPSSDSDAELIVRQADQALYRAKSAGRNTIIDY</sequence>
<keyword evidence="4" id="KW-0812">Transmembrane</keyword>
<dbReference type="AlphaFoldDB" id="A0A0S2KHP1"/>
<keyword evidence="4" id="KW-0472">Membrane</keyword>
<dbReference type="PROSITE" id="PS50885">
    <property type="entry name" value="HAMP"/>
    <property type="match status" value="1"/>
</dbReference>
<reference evidence="7 8" key="1">
    <citation type="submission" date="2015-11" db="EMBL/GenBank/DDBJ databases">
        <authorList>
            <person name="Zhang Y."/>
            <person name="Guo Z."/>
        </authorList>
    </citation>
    <scope>NUCLEOTIDE SEQUENCE [LARGE SCALE GENOMIC DNA]</scope>
    <source>
        <strain evidence="7 8">KCTC 32221</strain>
    </source>
</reference>
<dbReference type="PANTHER" id="PTHR45138:SF9">
    <property type="entry name" value="DIGUANYLATE CYCLASE DGCM-RELATED"/>
    <property type="match status" value="1"/>
</dbReference>
<dbReference type="SUPFAM" id="SSF158472">
    <property type="entry name" value="HAMP domain-like"/>
    <property type="match status" value="1"/>
</dbReference>
<dbReference type="NCBIfam" id="TIGR00254">
    <property type="entry name" value="GGDEF"/>
    <property type="match status" value="1"/>
</dbReference>
<evidence type="ECO:0000256" key="1">
    <source>
        <dbReference type="ARBA" id="ARBA00001946"/>
    </source>
</evidence>
<dbReference type="Gene3D" id="3.30.70.270">
    <property type="match status" value="1"/>
</dbReference>
<dbReference type="CDD" id="cd01949">
    <property type="entry name" value="GGDEF"/>
    <property type="match status" value="1"/>
</dbReference>
<dbReference type="SUPFAM" id="SSF55073">
    <property type="entry name" value="Nucleotide cyclase"/>
    <property type="match status" value="1"/>
</dbReference>
<accession>A0A0S2KHP1</accession>
<feature type="domain" description="HAMP" evidence="5">
    <location>
        <begin position="93"/>
        <end position="145"/>
    </location>
</feature>
<evidence type="ECO:0000259" key="6">
    <source>
        <dbReference type="PROSITE" id="PS50887"/>
    </source>
</evidence>
<dbReference type="FunFam" id="3.30.70.270:FF:000001">
    <property type="entry name" value="Diguanylate cyclase domain protein"/>
    <property type="match status" value="1"/>
</dbReference>
<dbReference type="GO" id="GO:0052621">
    <property type="term" value="F:diguanylate cyclase activity"/>
    <property type="evidence" value="ECO:0007669"/>
    <property type="project" value="UniProtKB-EC"/>
</dbReference>
<dbReference type="InterPro" id="IPR043128">
    <property type="entry name" value="Rev_trsase/Diguanyl_cyclase"/>
</dbReference>
<evidence type="ECO:0000313" key="7">
    <source>
        <dbReference type="EMBL" id="ALO47540.1"/>
    </source>
</evidence>
<dbReference type="SMART" id="SM00267">
    <property type="entry name" value="GGDEF"/>
    <property type="match status" value="1"/>
</dbReference>
<feature type="transmembrane region" description="Helical" evidence="4">
    <location>
        <begin position="69"/>
        <end position="89"/>
    </location>
</feature>
<dbReference type="Proteomes" id="UP000065641">
    <property type="component" value="Chromosome"/>
</dbReference>
<dbReference type="EC" id="2.7.7.65" evidence="2"/>
<keyword evidence="8" id="KW-1185">Reference proteome</keyword>
<proteinExistence type="predicted"/>
<dbReference type="InterPro" id="IPR003660">
    <property type="entry name" value="HAMP_dom"/>
</dbReference>
<comment type="cofactor">
    <cofactor evidence="1">
        <name>Mg(2+)</name>
        <dbReference type="ChEBI" id="CHEBI:18420"/>
    </cofactor>
</comment>
<name>A0A0S2KHP1_9GAMM</name>
<dbReference type="SMART" id="SM00304">
    <property type="entry name" value="HAMP"/>
    <property type="match status" value="1"/>
</dbReference>
<dbReference type="CDD" id="cd06225">
    <property type="entry name" value="HAMP"/>
    <property type="match status" value="1"/>
</dbReference>
<evidence type="ECO:0000259" key="5">
    <source>
        <dbReference type="PROSITE" id="PS50885"/>
    </source>
</evidence>
<dbReference type="GO" id="GO:1902201">
    <property type="term" value="P:negative regulation of bacterial-type flagellum-dependent cell motility"/>
    <property type="evidence" value="ECO:0007669"/>
    <property type="project" value="TreeGrafter"/>
</dbReference>
<dbReference type="OrthoDB" id="9812260at2"/>
<dbReference type="Pfam" id="PF00672">
    <property type="entry name" value="HAMP"/>
    <property type="match status" value="1"/>
</dbReference>
<dbReference type="GO" id="GO:0043709">
    <property type="term" value="P:cell adhesion involved in single-species biofilm formation"/>
    <property type="evidence" value="ECO:0007669"/>
    <property type="project" value="TreeGrafter"/>
</dbReference>
<organism evidence="7 8">
    <name type="scientific">Pseudohongiella spirulinae</name>
    <dbReference type="NCBI Taxonomy" id="1249552"/>
    <lineage>
        <taxon>Bacteria</taxon>
        <taxon>Pseudomonadati</taxon>
        <taxon>Pseudomonadota</taxon>
        <taxon>Gammaproteobacteria</taxon>
        <taxon>Pseudomonadales</taxon>
        <taxon>Pseudohongiellaceae</taxon>
        <taxon>Pseudohongiella</taxon>
    </lineage>
</organism>